<evidence type="ECO:0000256" key="6">
    <source>
        <dbReference type="ARBA" id="ARBA00022723"/>
    </source>
</evidence>
<evidence type="ECO:0000313" key="12">
    <source>
        <dbReference type="EMBL" id="RRC96946.1"/>
    </source>
</evidence>
<keyword evidence="5 8" id="KW-0808">Transferase</keyword>
<protein>
    <recommendedName>
        <fullName evidence="8">3-methyl-2-oxobutanoate hydroxymethyltransferase</fullName>
        <ecNumber evidence="8">2.1.2.11</ecNumber>
    </recommendedName>
    <alternativeName>
        <fullName evidence="8">Ketopantoate hydroxymethyltransferase</fullName>
        <shortName evidence="8">KPHMT</shortName>
    </alternativeName>
</protein>
<dbReference type="PANTHER" id="PTHR20881:SF0">
    <property type="entry name" value="3-METHYL-2-OXOBUTANOATE HYDROXYMETHYLTRANSFERASE"/>
    <property type="match status" value="1"/>
</dbReference>
<gene>
    <name evidence="8 12" type="primary">panB</name>
    <name evidence="12" type="ORF">EHS89_19610</name>
</gene>
<dbReference type="InterPro" id="IPR040442">
    <property type="entry name" value="Pyrv_kinase-like_dom_sf"/>
</dbReference>
<comment type="cofactor">
    <cofactor evidence="8 11">
        <name>Mg(2+)</name>
        <dbReference type="ChEBI" id="CHEBI:18420"/>
    </cofactor>
    <text evidence="8 11">Binds 1 Mg(2+) ion per subunit.</text>
</comment>
<dbReference type="SUPFAM" id="SSF51621">
    <property type="entry name" value="Phosphoenolpyruvate/pyruvate domain"/>
    <property type="match status" value="1"/>
</dbReference>
<keyword evidence="13" id="KW-1185">Reference proteome</keyword>
<feature type="binding site" evidence="8 11">
    <location>
        <position position="114"/>
    </location>
    <ligand>
        <name>Mg(2+)</name>
        <dbReference type="ChEBI" id="CHEBI:18420"/>
    </ligand>
</feature>
<feature type="binding site" evidence="8 10">
    <location>
        <begin position="45"/>
        <end position="46"/>
    </location>
    <ligand>
        <name>3-methyl-2-oxobutanoate</name>
        <dbReference type="ChEBI" id="CHEBI:11851"/>
    </ligand>
</feature>
<dbReference type="FunFam" id="3.20.20.60:FF:000003">
    <property type="entry name" value="3-methyl-2-oxobutanoate hydroxymethyltransferase"/>
    <property type="match status" value="1"/>
</dbReference>
<dbReference type="PANTHER" id="PTHR20881">
    <property type="entry name" value="3-METHYL-2-OXOBUTANOATE HYDROXYMETHYLTRANSFERASE"/>
    <property type="match status" value="1"/>
</dbReference>
<dbReference type="GO" id="GO:0005737">
    <property type="term" value="C:cytoplasm"/>
    <property type="evidence" value="ECO:0007669"/>
    <property type="project" value="UniProtKB-SubCell"/>
</dbReference>
<dbReference type="GO" id="GO:0000287">
    <property type="term" value="F:magnesium ion binding"/>
    <property type="evidence" value="ECO:0007669"/>
    <property type="project" value="TreeGrafter"/>
</dbReference>
<evidence type="ECO:0000256" key="2">
    <source>
        <dbReference type="ARBA" id="ARBA00008676"/>
    </source>
</evidence>
<dbReference type="NCBIfam" id="NF001452">
    <property type="entry name" value="PRK00311.1"/>
    <property type="match status" value="1"/>
</dbReference>
<dbReference type="Pfam" id="PF02548">
    <property type="entry name" value="Pantoate_transf"/>
    <property type="match status" value="1"/>
</dbReference>
<dbReference type="InterPro" id="IPR003700">
    <property type="entry name" value="Pantoate_hydroxy_MeTrfase"/>
</dbReference>
<keyword evidence="6 8" id="KW-0479">Metal-binding</keyword>
<feature type="binding site" evidence="8 11">
    <location>
        <position position="84"/>
    </location>
    <ligand>
        <name>Mg(2+)</name>
        <dbReference type="ChEBI" id="CHEBI:18420"/>
    </ligand>
</feature>
<comment type="catalytic activity">
    <reaction evidence="8">
        <text>(6R)-5,10-methylene-5,6,7,8-tetrahydrofolate + 3-methyl-2-oxobutanoate + H2O = 2-dehydropantoate + (6S)-5,6,7,8-tetrahydrofolate</text>
        <dbReference type="Rhea" id="RHEA:11824"/>
        <dbReference type="ChEBI" id="CHEBI:11561"/>
        <dbReference type="ChEBI" id="CHEBI:11851"/>
        <dbReference type="ChEBI" id="CHEBI:15377"/>
        <dbReference type="ChEBI" id="CHEBI:15636"/>
        <dbReference type="ChEBI" id="CHEBI:57453"/>
        <dbReference type="EC" id="2.1.2.11"/>
    </reaction>
</comment>
<feature type="binding site" evidence="8 10">
    <location>
        <position position="84"/>
    </location>
    <ligand>
        <name>3-methyl-2-oxobutanoate</name>
        <dbReference type="ChEBI" id="CHEBI:11851"/>
    </ligand>
</feature>
<feature type="binding site" evidence="8 10">
    <location>
        <position position="112"/>
    </location>
    <ligand>
        <name>3-methyl-2-oxobutanoate</name>
        <dbReference type="ChEBI" id="CHEBI:11851"/>
    </ligand>
</feature>
<dbReference type="RefSeq" id="WP_124927870.1">
    <property type="nucleotide sequence ID" value="NZ_BMOH01000010.1"/>
</dbReference>
<dbReference type="GO" id="GO:0032259">
    <property type="term" value="P:methylation"/>
    <property type="evidence" value="ECO:0007669"/>
    <property type="project" value="UniProtKB-KW"/>
</dbReference>
<keyword evidence="4 8" id="KW-0566">Pantothenate biosynthesis</keyword>
<organism evidence="12 13">
    <name type="scientific">Amphritea balenae</name>
    <dbReference type="NCBI Taxonomy" id="452629"/>
    <lineage>
        <taxon>Bacteria</taxon>
        <taxon>Pseudomonadati</taxon>
        <taxon>Pseudomonadota</taxon>
        <taxon>Gammaproteobacteria</taxon>
        <taxon>Oceanospirillales</taxon>
        <taxon>Oceanospirillaceae</taxon>
        <taxon>Amphritea</taxon>
    </lineage>
</organism>
<dbReference type="InterPro" id="IPR015813">
    <property type="entry name" value="Pyrv/PenolPyrv_kinase-like_dom"/>
</dbReference>
<dbReference type="PIRSF" id="PIRSF000388">
    <property type="entry name" value="Pantoate_hydroxy_MeTrfase"/>
    <property type="match status" value="1"/>
</dbReference>
<keyword evidence="8 11" id="KW-0460">Magnesium</keyword>
<dbReference type="EMBL" id="RQXV01000015">
    <property type="protein sequence ID" value="RRC96946.1"/>
    <property type="molecule type" value="Genomic_DNA"/>
</dbReference>
<comment type="function">
    <text evidence="7 8">Catalyzes the reversible reaction in which hydroxymethyl group from 5,10-methylenetetrahydrofolate is transferred onto alpha-ketoisovalerate to form ketopantoate.</text>
</comment>
<dbReference type="EC" id="2.1.2.11" evidence="8"/>
<comment type="similarity">
    <text evidence="2 8">Belongs to the PanB family.</text>
</comment>
<dbReference type="AlphaFoldDB" id="A0A3P1SIS3"/>
<evidence type="ECO:0000256" key="11">
    <source>
        <dbReference type="PIRSR" id="PIRSR000388-3"/>
    </source>
</evidence>
<dbReference type="Proteomes" id="UP000267535">
    <property type="component" value="Unassembled WGS sequence"/>
</dbReference>
<dbReference type="GO" id="GO:0015940">
    <property type="term" value="P:pantothenate biosynthetic process"/>
    <property type="evidence" value="ECO:0007669"/>
    <property type="project" value="UniProtKB-UniRule"/>
</dbReference>
<evidence type="ECO:0000256" key="3">
    <source>
        <dbReference type="ARBA" id="ARBA00011424"/>
    </source>
</evidence>
<dbReference type="Gene3D" id="3.20.20.60">
    <property type="entry name" value="Phosphoenolpyruvate-binding domains"/>
    <property type="match status" value="1"/>
</dbReference>
<sequence>MNNITLHTLMARKQAGEKFSVLTAYDACFSHLISTAGVEVMLVGDSLGMVLQGNDSTLPVSVEEMAYHTAAVKAGNQGSMIMADLPFMSYGTPEQAMDSAAALMQAGAHIVKLEGAAWLDETISLLAERGIPVCAHLGLTPQAVNVLGGYKVQGRDNSAAKKMIEDAVRLEQAGAAMLLLECVPTILAGEITQAVDIPVIGIGAGPETDAQVLVMHDMLGITPGRKPKFVKNFMADSSDIAGAFKAYADAVKEGTFPGPEHGFE</sequence>
<evidence type="ECO:0000256" key="4">
    <source>
        <dbReference type="ARBA" id="ARBA00022655"/>
    </source>
</evidence>
<comment type="caution">
    <text evidence="12">The sequence shown here is derived from an EMBL/GenBank/DDBJ whole genome shotgun (WGS) entry which is preliminary data.</text>
</comment>
<evidence type="ECO:0000256" key="1">
    <source>
        <dbReference type="ARBA" id="ARBA00005033"/>
    </source>
</evidence>
<dbReference type="NCBIfam" id="TIGR00222">
    <property type="entry name" value="panB"/>
    <property type="match status" value="1"/>
</dbReference>
<comment type="subcellular location">
    <subcellularLocation>
        <location evidence="8">Cytoplasm</location>
    </subcellularLocation>
</comment>
<evidence type="ECO:0000256" key="10">
    <source>
        <dbReference type="PIRSR" id="PIRSR000388-2"/>
    </source>
</evidence>
<reference evidence="12 13" key="1">
    <citation type="submission" date="2018-11" db="EMBL/GenBank/DDBJ databases">
        <title>The draft genome sequence of Amphritea balenae JAMM 1525T.</title>
        <authorList>
            <person name="Fang Z."/>
            <person name="Zhang Y."/>
            <person name="Han X."/>
        </authorList>
    </citation>
    <scope>NUCLEOTIDE SEQUENCE [LARGE SCALE GENOMIC DNA]</scope>
    <source>
        <strain evidence="12 13">JAMM 1525</strain>
    </source>
</reference>
<evidence type="ECO:0000256" key="5">
    <source>
        <dbReference type="ARBA" id="ARBA00022679"/>
    </source>
</evidence>
<dbReference type="GO" id="GO:0008168">
    <property type="term" value="F:methyltransferase activity"/>
    <property type="evidence" value="ECO:0007669"/>
    <property type="project" value="UniProtKB-KW"/>
</dbReference>
<evidence type="ECO:0000256" key="9">
    <source>
        <dbReference type="PIRSR" id="PIRSR000388-1"/>
    </source>
</evidence>
<name>A0A3P1SIS3_9GAMM</name>
<proteinExistence type="inferred from homology"/>
<dbReference type="GO" id="GO:0003864">
    <property type="term" value="F:3-methyl-2-oxobutanoate hydroxymethyltransferase activity"/>
    <property type="evidence" value="ECO:0007669"/>
    <property type="project" value="UniProtKB-UniRule"/>
</dbReference>
<evidence type="ECO:0000256" key="7">
    <source>
        <dbReference type="ARBA" id="ARBA00056497"/>
    </source>
</evidence>
<dbReference type="CDD" id="cd06557">
    <property type="entry name" value="KPHMT-like"/>
    <property type="match status" value="1"/>
</dbReference>
<evidence type="ECO:0000256" key="8">
    <source>
        <dbReference type="HAMAP-Rule" id="MF_00156"/>
    </source>
</evidence>
<evidence type="ECO:0000313" key="13">
    <source>
        <dbReference type="Proteomes" id="UP000267535"/>
    </source>
</evidence>
<dbReference type="UniPathway" id="UPA00028">
    <property type="reaction ID" value="UER00003"/>
</dbReference>
<comment type="pathway">
    <text evidence="1 8">Cofactor biosynthesis; (R)-pantothenate biosynthesis; (R)-pantoate from 3-methyl-2-oxobutanoate: step 1/2.</text>
</comment>
<keyword evidence="8" id="KW-0963">Cytoplasm</keyword>
<dbReference type="HAMAP" id="MF_00156">
    <property type="entry name" value="PanB"/>
    <property type="match status" value="1"/>
</dbReference>
<accession>A0A3P1SIS3</accession>
<feature type="binding site" evidence="8 11">
    <location>
        <position position="45"/>
    </location>
    <ligand>
        <name>Mg(2+)</name>
        <dbReference type="ChEBI" id="CHEBI:18420"/>
    </ligand>
</feature>
<comment type="subunit">
    <text evidence="3 8">Homodecamer; pentamer of dimers.</text>
</comment>
<dbReference type="OrthoDB" id="9781789at2"/>
<keyword evidence="12" id="KW-0489">Methyltransferase</keyword>
<feature type="active site" description="Proton acceptor" evidence="8 9">
    <location>
        <position position="181"/>
    </location>
</feature>